<dbReference type="Pfam" id="PF15943">
    <property type="entry name" value="YdaS_toxin"/>
    <property type="match status" value="1"/>
</dbReference>
<protein>
    <submittedName>
        <fullName evidence="1">Bacterial antitoxin YdaS</fullName>
    </submittedName>
</protein>
<dbReference type="InterPro" id="IPR010982">
    <property type="entry name" value="Lambda_DNA-bd_dom_sf"/>
</dbReference>
<name>A0A6J5LBH3_9CAUD</name>
<dbReference type="Gene3D" id="1.10.260.40">
    <property type="entry name" value="lambda repressor-like DNA-binding domains"/>
    <property type="match status" value="1"/>
</dbReference>
<proteinExistence type="predicted"/>
<dbReference type="InterPro" id="IPR031856">
    <property type="entry name" value="YdaS_toxin-like"/>
</dbReference>
<dbReference type="GO" id="GO:0003677">
    <property type="term" value="F:DNA binding"/>
    <property type="evidence" value="ECO:0007669"/>
    <property type="project" value="InterPro"/>
</dbReference>
<organism evidence="1">
    <name type="scientific">uncultured Caudovirales phage</name>
    <dbReference type="NCBI Taxonomy" id="2100421"/>
    <lineage>
        <taxon>Viruses</taxon>
        <taxon>Duplodnaviria</taxon>
        <taxon>Heunggongvirae</taxon>
        <taxon>Uroviricota</taxon>
        <taxon>Caudoviricetes</taxon>
        <taxon>Peduoviridae</taxon>
        <taxon>Maltschvirus</taxon>
        <taxon>Maltschvirus maltsch</taxon>
    </lineage>
</organism>
<evidence type="ECO:0000313" key="1">
    <source>
        <dbReference type="EMBL" id="CAB4131824.1"/>
    </source>
</evidence>
<reference evidence="1" key="1">
    <citation type="submission" date="2020-04" db="EMBL/GenBank/DDBJ databases">
        <authorList>
            <person name="Chiriac C."/>
            <person name="Salcher M."/>
            <person name="Ghai R."/>
            <person name="Kavagutti S V."/>
        </authorList>
    </citation>
    <scope>NUCLEOTIDE SEQUENCE</scope>
</reference>
<sequence length="70" mass="7570">MTGIEEAIHAVGSQAQLADILGCTQQNVSNMLRKGYVPTKWIRAVEQASGIPRERLINPALAELLAPTDI</sequence>
<dbReference type="EMBL" id="LR796253">
    <property type="protein sequence ID" value="CAB4131824.1"/>
    <property type="molecule type" value="Genomic_DNA"/>
</dbReference>
<accession>A0A6J5LBH3</accession>
<dbReference type="SUPFAM" id="SSF47413">
    <property type="entry name" value="lambda repressor-like DNA-binding domains"/>
    <property type="match status" value="1"/>
</dbReference>
<gene>
    <name evidence="1" type="ORF">UFOVP125_34</name>
</gene>